<evidence type="ECO:0000259" key="3">
    <source>
        <dbReference type="Pfam" id="PF20769"/>
    </source>
</evidence>
<gene>
    <name evidence="4" type="primary">ypeB</name>
    <name evidence="4" type="ORF">ACFSBH_11955</name>
</gene>
<reference evidence="5" key="1">
    <citation type="journal article" date="2019" name="Int. J. Syst. Evol. Microbiol.">
        <title>The Global Catalogue of Microorganisms (GCM) 10K type strain sequencing project: providing services to taxonomists for standard genome sequencing and annotation.</title>
        <authorList>
            <consortium name="The Broad Institute Genomics Platform"/>
            <consortium name="The Broad Institute Genome Sequencing Center for Infectious Disease"/>
            <person name="Wu L."/>
            <person name="Ma J."/>
        </authorList>
    </citation>
    <scope>NUCLEOTIDE SEQUENCE [LARGE SCALE GENOMIC DNA]</scope>
    <source>
        <strain evidence="5">CGMCC 1.12376</strain>
    </source>
</reference>
<feature type="domain" description="PepSY" evidence="1">
    <location>
        <begin position="374"/>
        <end position="429"/>
    </location>
</feature>
<feature type="domain" description="Sporulation protein YpeB N-terminal" evidence="3">
    <location>
        <begin position="27"/>
        <end position="162"/>
    </location>
</feature>
<accession>A0ABW4HSK8</accession>
<dbReference type="Proteomes" id="UP001597221">
    <property type="component" value="Unassembled WGS sequence"/>
</dbReference>
<dbReference type="Pfam" id="PF20769">
    <property type="entry name" value="YPEB_N"/>
    <property type="match status" value="1"/>
</dbReference>
<organism evidence="4 5">
    <name type="scientific">Oceanobacillus luteolus</name>
    <dbReference type="NCBI Taxonomy" id="1274358"/>
    <lineage>
        <taxon>Bacteria</taxon>
        <taxon>Bacillati</taxon>
        <taxon>Bacillota</taxon>
        <taxon>Bacilli</taxon>
        <taxon>Bacillales</taxon>
        <taxon>Bacillaceae</taxon>
        <taxon>Oceanobacillus</taxon>
    </lineage>
</organism>
<name>A0ABW4HSK8_9BACI</name>
<dbReference type="RefSeq" id="WP_379597675.1">
    <property type="nucleotide sequence ID" value="NZ_JBHUDE010000049.1"/>
</dbReference>
<evidence type="ECO:0000259" key="2">
    <source>
        <dbReference type="Pfam" id="PF14620"/>
    </source>
</evidence>
<dbReference type="InterPro" id="IPR025711">
    <property type="entry name" value="PepSY"/>
</dbReference>
<protein>
    <submittedName>
        <fullName evidence="4">Germination protein YpeB</fullName>
    </submittedName>
</protein>
<proteinExistence type="predicted"/>
<evidence type="ECO:0000313" key="5">
    <source>
        <dbReference type="Proteomes" id="UP001597221"/>
    </source>
</evidence>
<sequence>MIRWITIGALTLGLIGTAVWGYQEHQEKNAILIQAENSYQKSFHELTYYMDLLNDEIGTVLAMNSHERLSPQFVDIWRIASEANTNVSQLPLGLLPFNKTEEFLSDIGDFTYRTAIRNLDDDPLTSEETKVLEDLYVQAKEIKDELRHVQHMALENNLRWMDVQLALVNNDQSDNTIIDGFKTVEKQVEGYTEANSQSGLIGVSTKPQNHIEDLPGEKLTEKEVQDLGRTVLGVDQSEEMDVTSSGDGADIPFYTVSYHDDDKRTYMDVTQKGGYPLTILIERPIGDKKLSLHDGAEKAEEYLEQMNIENMELYQSMELDKVGMYSFLYNQDGIRVYSDSVEVKVALDNGDILGLTAENYYSNHHKREIAEPTLSEEDALEYVNPNVKIEEADLAIITNDLDEEVLVYEFLGTLNNETYRIFINAEDGTEEMVEKLGGKELKYSLDF</sequence>
<dbReference type="InterPro" id="IPR048402">
    <property type="entry name" value="YpeB_N"/>
</dbReference>
<evidence type="ECO:0000313" key="4">
    <source>
        <dbReference type="EMBL" id="MFD1608373.1"/>
    </source>
</evidence>
<dbReference type="NCBIfam" id="TIGR02889">
    <property type="entry name" value="spore_YpeB"/>
    <property type="match status" value="1"/>
</dbReference>
<feature type="domain" description="Sporulation protein YpeB PepSY1 and PepSY2" evidence="2">
    <location>
        <begin position="179"/>
        <end position="369"/>
    </location>
</feature>
<evidence type="ECO:0000259" key="1">
    <source>
        <dbReference type="Pfam" id="PF03413"/>
    </source>
</evidence>
<dbReference type="Pfam" id="PF14620">
    <property type="entry name" value="YPEB_PepSY1-2"/>
    <property type="match status" value="1"/>
</dbReference>
<comment type="caution">
    <text evidence="4">The sequence shown here is derived from an EMBL/GenBank/DDBJ whole genome shotgun (WGS) entry which is preliminary data.</text>
</comment>
<dbReference type="InterPro" id="IPR014239">
    <property type="entry name" value="YpeB_PepSY1-2"/>
</dbReference>
<keyword evidence="5" id="KW-1185">Reference proteome</keyword>
<dbReference type="Pfam" id="PF03413">
    <property type="entry name" value="PepSY"/>
    <property type="match status" value="1"/>
</dbReference>
<dbReference type="EMBL" id="JBHUDE010000049">
    <property type="protein sequence ID" value="MFD1608373.1"/>
    <property type="molecule type" value="Genomic_DNA"/>
</dbReference>